<evidence type="ECO:0000313" key="3">
    <source>
        <dbReference type="Proteomes" id="UP000515908"/>
    </source>
</evidence>
<organism evidence="2 3">
    <name type="scientific">Angomonas deanei</name>
    <dbReference type="NCBI Taxonomy" id="59799"/>
    <lineage>
        <taxon>Eukaryota</taxon>
        <taxon>Discoba</taxon>
        <taxon>Euglenozoa</taxon>
        <taxon>Kinetoplastea</taxon>
        <taxon>Metakinetoplastina</taxon>
        <taxon>Trypanosomatida</taxon>
        <taxon>Trypanosomatidae</taxon>
        <taxon>Strigomonadinae</taxon>
        <taxon>Angomonas</taxon>
    </lineage>
</organism>
<evidence type="ECO:0000256" key="1">
    <source>
        <dbReference type="SAM" id="Coils"/>
    </source>
</evidence>
<feature type="coiled-coil region" evidence="1">
    <location>
        <begin position="7"/>
        <end position="110"/>
    </location>
</feature>
<gene>
    <name evidence="2" type="ORF">ADEAN_000793100</name>
</gene>
<dbReference type="AlphaFoldDB" id="A0A7G2CQG1"/>
<keyword evidence="3" id="KW-1185">Reference proteome</keyword>
<protein>
    <submittedName>
        <fullName evidence="2">Uncharacterized protein</fullName>
    </submittedName>
</protein>
<dbReference type="Proteomes" id="UP000515908">
    <property type="component" value="Chromosome 17"/>
</dbReference>
<reference evidence="2 3" key="1">
    <citation type="submission" date="2020-08" db="EMBL/GenBank/DDBJ databases">
        <authorList>
            <person name="Newling K."/>
            <person name="Davey J."/>
            <person name="Forrester S."/>
        </authorList>
    </citation>
    <scope>NUCLEOTIDE SEQUENCE [LARGE SCALE GENOMIC DNA]</scope>
    <source>
        <strain evidence="3">Crithidia deanei Carvalho (ATCC PRA-265)</strain>
    </source>
</reference>
<accession>A0A7G2CQG1</accession>
<dbReference type="EMBL" id="LR877161">
    <property type="protein sequence ID" value="CAD2220412.1"/>
    <property type="molecule type" value="Genomic_DNA"/>
</dbReference>
<name>A0A7G2CQG1_9TRYP</name>
<sequence length="141" mass="16853">MTSQDELETLREENARLQSELEECREQLKAEREKHQQEVSALQQEVIERGRRTITLQTTLREWDSNHKDRLAEERERIRLEYKEKLELLKKFHQTEKESLQSEIQSMREITGSLVTGLDTNELTNRVERLEKAVTSDRFVL</sequence>
<dbReference type="VEuPathDB" id="TriTrypDB:ADEAN_000793100"/>
<evidence type="ECO:0000313" key="2">
    <source>
        <dbReference type="EMBL" id="CAD2220412.1"/>
    </source>
</evidence>
<proteinExistence type="predicted"/>
<keyword evidence="1" id="KW-0175">Coiled coil</keyword>